<keyword evidence="2 8" id="KW-0813">Transport</keyword>
<evidence type="ECO:0000259" key="11">
    <source>
        <dbReference type="Pfam" id="PF00593"/>
    </source>
</evidence>
<keyword evidence="7 8" id="KW-0998">Cell outer membrane</keyword>
<dbReference type="InterPro" id="IPR036942">
    <property type="entry name" value="Beta-barrel_TonB_sf"/>
</dbReference>
<reference evidence="13" key="1">
    <citation type="submission" date="2016-04" db="EMBL/GenBank/DDBJ databases">
        <authorList>
            <person name="Evans L.H."/>
            <person name="Alamgir A."/>
            <person name="Owens N."/>
            <person name="Weber N.D."/>
            <person name="Virtaneva K."/>
            <person name="Barbian K."/>
            <person name="Babar A."/>
            <person name="Rosenke K."/>
        </authorList>
    </citation>
    <scope>NUCLEOTIDE SEQUENCE</scope>
    <source>
        <strain evidence="13">86-2</strain>
    </source>
</reference>
<dbReference type="InterPro" id="IPR037066">
    <property type="entry name" value="Plug_dom_sf"/>
</dbReference>
<protein>
    <submittedName>
        <fullName evidence="13">TonB-dependent receptor plug</fullName>
    </submittedName>
</protein>
<keyword evidence="4 8" id="KW-0812">Transmembrane</keyword>
<dbReference type="Gene3D" id="2.170.130.10">
    <property type="entry name" value="TonB-dependent receptor, plug domain"/>
    <property type="match status" value="1"/>
</dbReference>
<keyword evidence="6 8" id="KW-0472">Membrane</keyword>
<proteinExistence type="inferred from homology"/>
<dbReference type="SUPFAM" id="SSF49464">
    <property type="entry name" value="Carboxypeptidase regulatory domain-like"/>
    <property type="match status" value="1"/>
</dbReference>
<evidence type="ECO:0000256" key="2">
    <source>
        <dbReference type="ARBA" id="ARBA00022448"/>
    </source>
</evidence>
<dbReference type="InterPro" id="IPR023996">
    <property type="entry name" value="TonB-dep_OMP_SusC/RagA"/>
</dbReference>
<dbReference type="Pfam" id="PF13715">
    <property type="entry name" value="CarbopepD_reg_2"/>
    <property type="match status" value="1"/>
</dbReference>
<evidence type="ECO:0000313" key="13">
    <source>
        <dbReference type="EMBL" id="SBW01688.1"/>
    </source>
</evidence>
<dbReference type="GO" id="GO:0009279">
    <property type="term" value="C:cell outer membrane"/>
    <property type="evidence" value="ECO:0007669"/>
    <property type="project" value="UniProtKB-SubCell"/>
</dbReference>
<evidence type="ECO:0000256" key="1">
    <source>
        <dbReference type="ARBA" id="ARBA00004571"/>
    </source>
</evidence>
<keyword evidence="10" id="KW-0732">Signal</keyword>
<dbReference type="Gene3D" id="2.60.40.1120">
    <property type="entry name" value="Carboxypeptidase-like, regulatory domain"/>
    <property type="match status" value="1"/>
</dbReference>
<evidence type="ECO:0000256" key="7">
    <source>
        <dbReference type="ARBA" id="ARBA00023237"/>
    </source>
</evidence>
<feature type="signal peptide" evidence="10">
    <location>
        <begin position="1"/>
        <end position="25"/>
    </location>
</feature>
<keyword evidence="5 9" id="KW-0798">TonB box</keyword>
<dbReference type="InterPro" id="IPR012910">
    <property type="entry name" value="Plug_dom"/>
</dbReference>
<dbReference type="Pfam" id="PF00593">
    <property type="entry name" value="TonB_dep_Rec_b-barrel"/>
    <property type="match status" value="1"/>
</dbReference>
<dbReference type="Gene3D" id="2.40.170.20">
    <property type="entry name" value="TonB-dependent receptor, beta-barrel domain"/>
    <property type="match status" value="1"/>
</dbReference>
<sequence>MKIHRKFNSRLMIVALFLMSAVHMAASLQQNPIKITGKVIDESGEALIGVSVRVKNQNTGTVTDIEGNYTLQASPAATLVYSYIGFTDLEVKVNPSGVMNITMKEGDKQLDEIVVVGYGTQKKKDLTGGLTVVGKDQLDMVSTSNLMDRLVGQVAGLNITTTNAAPGQDQALLIRGQNSLSANNDPLIILDGIPYNGSLVDLNPNIIENLSILKDASSAAIYGSRGSNGVILIQTKRGSVGKPQVTYKGQFGMAEPMQRIEVMGPNEFIRFKQDIGRLRYGLTGDRLDPIAGEILSVSERENYAAGITHNWQDYVFQTAFTMDHQIGISGGTETTKYMGSISYLDQEGVVYNSKLNRTNISLNVDQTFNKWLTIGVGTQFIQKENGGITPNLEHAIKQSPYGKYKDESGYYVTEPMEYSLITNPMINVNADQDRTNRNFFLNTYANILLPVKGLSFRTNYGYNYRSSFTGTYYGRNTYEGREQGTQVGGKASISNGHYSDYTWENILRYEREIADHRFDVTGLFSAQETKNVSSSQSGEGFVTDDTSYYIMDLAERKKEVSSSMTETAMLSYMFRLNYGYKGRYMATLTGRTDGASVFGNNNKYAFFPSAALAWHIGEEGFVKSNASWIDMLKLRLSYGANGNQAISPYQTLDRLYSKVKYIWGDDGTAVNTAYLANDGIGNPNLKWETTYTANVGVDFQLFKNRLGGTIDLYVANTHDLLMTRTVPIMNGYSKIWDNIGQTRNKGIEITLNSQNIRTKDLTWSTEVNFSLNRDKIIELRGDKVDDINNNWFIGKPLQVYYDYNMVGIWQQGDEFFYTDENGNQKERQTGASPGAAKLEDVDGNGYIDSKDRKIIGSKVPDFRMSMSNRISYKDFYFSFLLNGVFGVWREDNLANIGSWAYGKTNYVHGADYWTPENPDAKIVSPGYTQTFTHGYYKKVTYVQVKNITLGYRMKQKIASKVGLSAIDVNLSVNNAHTFSNIRQVLNYDNSWMASYPTARSFMLGLNLNF</sequence>
<dbReference type="NCBIfam" id="TIGR04057">
    <property type="entry name" value="SusC_RagA_signa"/>
    <property type="match status" value="1"/>
</dbReference>
<evidence type="ECO:0000256" key="9">
    <source>
        <dbReference type="RuleBase" id="RU003357"/>
    </source>
</evidence>
<comment type="subcellular location">
    <subcellularLocation>
        <location evidence="1 8">Cell outer membrane</location>
        <topology evidence="1 8">Multi-pass membrane protein</topology>
    </subcellularLocation>
</comment>
<evidence type="ECO:0000256" key="6">
    <source>
        <dbReference type="ARBA" id="ARBA00023136"/>
    </source>
</evidence>
<evidence type="ECO:0000256" key="8">
    <source>
        <dbReference type="PROSITE-ProRule" id="PRU01360"/>
    </source>
</evidence>
<dbReference type="RefSeq" id="WP_296949663.1">
    <property type="nucleotide sequence ID" value="NZ_LT599021.1"/>
</dbReference>
<accession>A0A212JQT2</accession>
<feature type="chain" id="PRO_5012578025" evidence="10">
    <location>
        <begin position="26"/>
        <end position="1009"/>
    </location>
</feature>
<dbReference type="NCBIfam" id="TIGR04056">
    <property type="entry name" value="OMP_RagA_SusC"/>
    <property type="match status" value="1"/>
</dbReference>
<feature type="domain" description="TonB-dependent receptor plug" evidence="12">
    <location>
        <begin position="123"/>
        <end position="230"/>
    </location>
</feature>
<gene>
    <name evidence="13" type="ORF">KL86DYS2_12096</name>
</gene>
<dbReference type="InterPro" id="IPR039426">
    <property type="entry name" value="TonB-dep_rcpt-like"/>
</dbReference>
<feature type="domain" description="TonB-dependent receptor-like beta-barrel" evidence="11">
    <location>
        <begin position="433"/>
        <end position="974"/>
    </location>
</feature>
<dbReference type="InterPro" id="IPR000531">
    <property type="entry name" value="Beta-barrel_TonB"/>
</dbReference>
<comment type="similarity">
    <text evidence="8 9">Belongs to the TonB-dependent receptor family.</text>
</comment>
<dbReference type="InterPro" id="IPR023997">
    <property type="entry name" value="TonB-dep_OMP_SusC/RagA_CS"/>
</dbReference>
<name>A0A212JQT2_9BACT</name>
<dbReference type="PROSITE" id="PS52016">
    <property type="entry name" value="TONB_DEPENDENT_REC_3"/>
    <property type="match status" value="1"/>
</dbReference>
<dbReference type="Pfam" id="PF07715">
    <property type="entry name" value="Plug"/>
    <property type="match status" value="1"/>
</dbReference>
<dbReference type="InterPro" id="IPR008969">
    <property type="entry name" value="CarboxyPept-like_regulatory"/>
</dbReference>
<evidence type="ECO:0000256" key="3">
    <source>
        <dbReference type="ARBA" id="ARBA00022452"/>
    </source>
</evidence>
<dbReference type="FunFam" id="2.60.40.1120:FF:000003">
    <property type="entry name" value="Outer membrane protein Omp121"/>
    <property type="match status" value="1"/>
</dbReference>
<dbReference type="SUPFAM" id="SSF56935">
    <property type="entry name" value="Porins"/>
    <property type="match status" value="1"/>
</dbReference>
<evidence type="ECO:0000256" key="5">
    <source>
        <dbReference type="ARBA" id="ARBA00023077"/>
    </source>
</evidence>
<evidence type="ECO:0000256" key="4">
    <source>
        <dbReference type="ARBA" id="ARBA00022692"/>
    </source>
</evidence>
<dbReference type="EMBL" id="FLUL01000001">
    <property type="protein sequence ID" value="SBW01688.1"/>
    <property type="molecule type" value="Genomic_DNA"/>
</dbReference>
<evidence type="ECO:0000256" key="10">
    <source>
        <dbReference type="SAM" id="SignalP"/>
    </source>
</evidence>
<dbReference type="AlphaFoldDB" id="A0A212JQT2"/>
<keyword evidence="3 8" id="KW-1134">Transmembrane beta strand</keyword>
<evidence type="ECO:0000259" key="12">
    <source>
        <dbReference type="Pfam" id="PF07715"/>
    </source>
</evidence>
<keyword evidence="13" id="KW-0675">Receptor</keyword>
<organism evidence="13">
    <name type="scientific">uncultured Dysgonomonas sp</name>
    <dbReference type="NCBI Taxonomy" id="206096"/>
    <lineage>
        <taxon>Bacteria</taxon>
        <taxon>Pseudomonadati</taxon>
        <taxon>Bacteroidota</taxon>
        <taxon>Bacteroidia</taxon>
        <taxon>Bacteroidales</taxon>
        <taxon>Dysgonomonadaceae</taxon>
        <taxon>Dysgonomonas</taxon>
        <taxon>environmental samples</taxon>
    </lineage>
</organism>